<dbReference type="AlphaFoldDB" id="A0A8D5ZIT4"/>
<dbReference type="RefSeq" id="WP_221289573.1">
    <property type="nucleotide sequence ID" value="NZ_AP024597.1"/>
</dbReference>
<feature type="coiled-coil region" evidence="1">
    <location>
        <begin position="3"/>
        <end position="59"/>
    </location>
</feature>
<reference evidence="2 3" key="1">
    <citation type="submission" date="2021-04" db="EMBL/GenBank/DDBJ databases">
        <title>Complete genome sequence of Stygiolobus sp. KN-1.</title>
        <authorList>
            <person name="Nakamura K."/>
            <person name="Sakai H."/>
            <person name="Kurosawa N."/>
        </authorList>
    </citation>
    <scope>NUCLEOTIDE SEQUENCE [LARGE SCALE GENOMIC DNA]</scope>
    <source>
        <strain evidence="2 3">KN-1</strain>
    </source>
</reference>
<keyword evidence="1" id="KW-0175">Coiled coil</keyword>
<gene>
    <name evidence="2" type="ORF">KN1_08540</name>
</gene>
<evidence type="ECO:0000313" key="3">
    <source>
        <dbReference type="Proteomes" id="UP000825123"/>
    </source>
</evidence>
<keyword evidence="3" id="KW-1185">Reference proteome</keyword>
<evidence type="ECO:0000313" key="2">
    <source>
        <dbReference type="EMBL" id="BCU69557.1"/>
    </source>
</evidence>
<dbReference type="GeneID" id="66162608"/>
<organism evidence="2 3">
    <name type="scientific">Stygiolobus caldivivus</name>
    <dbReference type="NCBI Taxonomy" id="2824673"/>
    <lineage>
        <taxon>Archaea</taxon>
        <taxon>Thermoproteota</taxon>
        <taxon>Thermoprotei</taxon>
        <taxon>Sulfolobales</taxon>
        <taxon>Sulfolobaceae</taxon>
        <taxon>Stygiolobus</taxon>
    </lineage>
</organism>
<dbReference type="KEGG" id="csty:KN1_08540"/>
<proteinExistence type="predicted"/>
<dbReference type="EMBL" id="AP024597">
    <property type="protein sequence ID" value="BCU69557.1"/>
    <property type="molecule type" value="Genomic_DNA"/>
</dbReference>
<protein>
    <submittedName>
        <fullName evidence="2">Uncharacterized protein</fullName>
    </submittedName>
</protein>
<dbReference type="Proteomes" id="UP000825123">
    <property type="component" value="Chromosome"/>
</dbReference>
<evidence type="ECO:0000256" key="1">
    <source>
        <dbReference type="SAM" id="Coils"/>
    </source>
</evidence>
<sequence length="60" mass="7211">MDSKEKAEILEKAKDELQDIINDIEDLLEKVYNKEELDKHDIKNIIERLEDIRDDLRELS</sequence>
<accession>A0A8D5ZIT4</accession>
<name>A0A8D5ZIT4_9CREN</name>